<dbReference type="Proteomes" id="UP000801492">
    <property type="component" value="Unassembled WGS sequence"/>
</dbReference>
<dbReference type="InterPro" id="IPR001611">
    <property type="entry name" value="Leu-rich_rpt"/>
</dbReference>
<evidence type="ECO:0000313" key="5">
    <source>
        <dbReference type="Proteomes" id="UP000801492"/>
    </source>
</evidence>
<evidence type="ECO:0000256" key="3">
    <source>
        <dbReference type="SAM" id="SignalP"/>
    </source>
</evidence>
<organism evidence="4 5">
    <name type="scientific">Ignelater luminosus</name>
    <name type="common">Cucubano</name>
    <name type="synonym">Pyrophorus luminosus</name>
    <dbReference type="NCBI Taxonomy" id="2038154"/>
    <lineage>
        <taxon>Eukaryota</taxon>
        <taxon>Metazoa</taxon>
        <taxon>Ecdysozoa</taxon>
        <taxon>Arthropoda</taxon>
        <taxon>Hexapoda</taxon>
        <taxon>Insecta</taxon>
        <taxon>Pterygota</taxon>
        <taxon>Neoptera</taxon>
        <taxon>Endopterygota</taxon>
        <taxon>Coleoptera</taxon>
        <taxon>Polyphaga</taxon>
        <taxon>Elateriformia</taxon>
        <taxon>Elateroidea</taxon>
        <taxon>Elateridae</taxon>
        <taxon>Agrypninae</taxon>
        <taxon>Pyrophorini</taxon>
        <taxon>Ignelater</taxon>
    </lineage>
</organism>
<dbReference type="PANTHER" id="PTHR24366:SF96">
    <property type="entry name" value="LEUCINE RICH REPEAT CONTAINING 53"/>
    <property type="match status" value="1"/>
</dbReference>
<dbReference type="PANTHER" id="PTHR24366">
    <property type="entry name" value="IG(IMMUNOGLOBULIN) AND LRR(LEUCINE RICH REPEAT) DOMAINS"/>
    <property type="match status" value="1"/>
</dbReference>
<keyword evidence="3" id="KW-0732">Signal</keyword>
<dbReference type="AlphaFoldDB" id="A0A8K0DCM1"/>
<evidence type="ECO:0000313" key="4">
    <source>
        <dbReference type="EMBL" id="KAF2901112.1"/>
    </source>
</evidence>
<gene>
    <name evidence="4" type="ORF">ILUMI_05075</name>
</gene>
<dbReference type="SUPFAM" id="SSF52058">
    <property type="entry name" value="L domain-like"/>
    <property type="match status" value="1"/>
</dbReference>
<dbReference type="SMART" id="SM00369">
    <property type="entry name" value="LRR_TYP"/>
    <property type="match status" value="7"/>
</dbReference>
<dbReference type="InterPro" id="IPR032675">
    <property type="entry name" value="LRR_dom_sf"/>
</dbReference>
<proteinExistence type="predicted"/>
<dbReference type="FunFam" id="3.80.10.10:FF:001164">
    <property type="entry name" value="GH01279p"/>
    <property type="match status" value="1"/>
</dbReference>
<keyword evidence="2" id="KW-0677">Repeat</keyword>
<dbReference type="EMBL" id="VTPC01001862">
    <property type="protein sequence ID" value="KAF2901112.1"/>
    <property type="molecule type" value="Genomic_DNA"/>
</dbReference>
<evidence type="ECO:0000256" key="1">
    <source>
        <dbReference type="ARBA" id="ARBA00022614"/>
    </source>
</evidence>
<dbReference type="Pfam" id="PF13855">
    <property type="entry name" value="LRR_8"/>
    <property type="match status" value="2"/>
</dbReference>
<protein>
    <submittedName>
        <fullName evidence="4">Uncharacterized protein</fullName>
    </submittedName>
</protein>
<evidence type="ECO:0000256" key="2">
    <source>
        <dbReference type="ARBA" id="ARBA00022737"/>
    </source>
</evidence>
<reference evidence="4" key="1">
    <citation type="submission" date="2019-08" db="EMBL/GenBank/DDBJ databases">
        <title>The genome of the North American firefly Photinus pyralis.</title>
        <authorList>
            <consortium name="Photinus pyralis genome working group"/>
            <person name="Fallon T.R."/>
            <person name="Sander Lower S.E."/>
            <person name="Weng J.-K."/>
        </authorList>
    </citation>
    <scope>NUCLEOTIDE SEQUENCE</scope>
    <source>
        <strain evidence="4">TRF0915ILg1</strain>
        <tissue evidence="4">Whole body</tissue>
    </source>
</reference>
<dbReference type="InterPro" id="IPR003591">
    <property type="entry name" value="Leu-rich_rpt_typical-subtyp"/>
</dbReference>
<keyword evidence="1" id="KW-0433">Leucine-rich repeat</keyword>
<accession>A0A8K0DCM1</accession>
<comment type="caution">
    <text evidence="4">The sequence shown here is derived from an EMBL/GenBank/DDBJ whole genome shotgun (WGS) entry which is preliminary data.</text>
</comment>
<dbReference type="PROSITE" id="PS51450">
    <property type="entry name" value="LRR"/>
    <property type="match status" value="7"/>
</dbReference>
<name>A0A8K0DCM1_IGNLU</name>
<dbReference type="PRINTS" id="PR00019">
    <property type="entry name" value="LEURICHRPT"/>
</dbReference>
<keyword evidence="5" id="KW-1185">Reference proteome</keyword>
<dbReference type="Gene3D" id="3.80.10.10">
    <property type="entry name" value="Ribonuclease Inhibitor"/>
    <property type="match status" value="1"/>
</dbReference>
<sequence>MNLIFTLLIISTIFDQIICEYCYYREGKELEDNYLDCEYLDRNEPIEGIGLIHLKHNTTIPIIKKGLLSPFKNLKTLYITAANVEKIEVGALDNFKLEMLDLYHNNIKIIENGTFNSLGSLKYLDLSYNKFESVEKTAFEGLISLEWLSLNSNLLTSIRNGAFNDLKQLKSLYLAFNKISNLEGGAFQNLISLESIDLSFNSLTDIPSNLFTSQKNLQYLYMKHNTLESLPDNLFENVTNLLILDVSQNKIKELQENLFYNAKLLNTIKFNSNEVSKFNSTSLLEHAPNLQEVHLFYNQWKCADLKNITKNFIEHHVHLPTTTPVLSSNVGGIGCNE</sequence>
<dbReference type="SMART" id="SM00365">
    <property type="entry name" value="LRR_SD22"/>
    <property type="match status" value="6"/>
</dbReference>
<feature type="chain" id="PRO_5035426167" evidence="3">
    <location>
        <begin position="20"/>
        <end position="337"/>
    </location>
</feature>
<feature type="signal peptide" evidence="3">
    <location>
        <begin position="1"/>
        <end position="19"/>
    </location>
</feature>
<dbReference type="OrthoDB" id="2013775at2759"/>